<feature type="region of interest" description="Disordered" evidence="1">
    <location>
        <begin position="63"/>
        <end position="143"/>
    </location>
</feature>
<evidence type="ECO:0000313" key="2">
    <source>
        <dbReference type="EMBL" id="QHU15412.1"/>
    </source>
</evidence>
<sequence length="143" mass="16106">MSSMEQECSSGATEASPKRAASDLDEQDGIDARNIISGKRRRKPTERLVDMDEWQQQYSALVLDDVPDDEIQAALEDENFDSEDEAFSDDEDEDEDEDEDDDHNEEGGEDIDFVEQVSDEDPDAEYDSADDSVDEQDLDIDAD</sequence>
<name>A0A6C0KBM7_9ZZZZ</name>
<feature type="compositionally biased region" description="Acidic residues" evidence="1">
    <location>
        <begin position="65"/>
        <end position="143"/>
    </location>
</feature>
<dbReference type="EMBL" id="MN740856">
    <property type="protein sequence ID" value="QHU15412.1"/>
    <property type="molecule type" value="Genomic_DNA"/>
</dbReference>
<proteinExistence type="predicted"/>
<reference evidence="2" key="1">
    <citation type="journal article" date="2020" name="Nature">
        <title>Giant virus diversity and host interactions through global metagenomics.</title>
        <authorList>
            <person name="Schulz F."/>
            <person name="Roux S."/>
            <person name="Paez-Espino D."/>
            <person name="Jungbluth S."/>
            <person name="Walsh D.A."/>
            <person name="Denef V.J."/>
            <person name="McMahon K.D."/>
            <person name="Konstantinidis K.T."/>
            <person name="Eloe-Fadrosh E.A."/>
            <person name="Kyrpides N.C."/>
            <person name="Woyke T."/>
        </authorList>
    </citation>
    <scope>NUCLEOTIDE SEQUENCE</scope>
    <source>
        <strain evidence="2">GVMAG-S-1103017-68</strain>
    </source>
</reference>
<accession>A0A6C0KBM7</accession>
<evidence type="ECO:0000256" key="1">
    <source>
        <dbReference type="SAM" id="MobiDB-lite"/>
    </source>
</evidence>
<organism evidence="2">
    <name type="scientific">viral metagenome</name>
    <dbReference type="NCBI Taxonomy" id="1070528"/>
    <lineage>
        <taxon>unclassified sequences</taxon>
        <taxon>metagenomes</taxon>
        <taxon>organismal metagenomes</taxon>
    </lineage>
</organism>
<protein>
    <submittedName>
        <fullName evidence="2">Uncharacterized protein</fullName>
    </submittedName>
</protein>
<dbReference type="AlphaFoldDB" id="A0A6C0KBM7"/>
<feature type="compositionally biased region" description="Polar residues" evidence="1">
    <location>
        <begin position="1"/>
        <end position="13"/>
    </location>
</feature>
<feature type="region of interest" description="Disordered" evidence="1">
    <location>
        <begin position="1"/>
        <end position="49"/>
    </location>
</feature>